<dbReference type="OrthoDB" id="7999714at2"/>
<evidence type="ECO:0000313" key="2">
    <source>
        <dbReference type="Proteomes" id="UP000012488"/>
    </source>
</evidence>
<sequence length="66" mass="7247">MKIVASNFADTLRRPGTPETPEIAVLDTVREELRGFYGEADHDLPTELTVLAQRIDCSETSRGVSA</sequence>
<dbReference type="AlphaFoldDB" id="A0A6B9FWP2"/>
<name>A0A6B9FWP2_9HYPH</name>
<organism evidence="1 2">
    <name type="scientific">Methylobacterium mesophilicum SR1.6/6</name>
    <dbReference type="NCBI Taxonomy" id="908290"/>
    <lineage>
        <taxon>Bacteria</taxon>
        <taxon>Pseudomonadati</taxon>
        <taxon>Pseudomonadota</taxon>
        <taxon>Alphaproteobacteria</taxon>
        <taxon>Hyphomicrobiales</taxon>
        <taxon>Methylobacteriaceae</taxon>
        <taxon>Methylobacterium</taxon>
    </lineage>
</organism>
<proteinExistence type="predicted"/>
<dbReference type="Proteomes" id="UP000012488">
    <property type="component" value="Chromosome"/>
</dbReference>
<protein>
    <submittedName>
        <fullName evidence="1">Uncharacterized protein</fullName>
    </submittedName>
</protein>
<evidence type="ECO:0000313" key="1">
    <source>
        <dbReference type="EMBL" id="QGY06182.1"/>
    </source>
</evidence>
<accession>A0A6B9FWP2</accession>
<gene>
    <name evidence="1" type="ORF">MMSR116_14015</name>
</gene>
<reference evidence="1 2" key="1">
    <citation type="journal article" date="2012" name="Genet. Mol. Biol.">
        <title>Analysis of 16S rRNA and mxaF genes revealing insights into Methylobacterium niche-specific plant association.</title>
        <authorList>
            <person name="Dourado M.N."/>
            <person name="Andreote F.D."/>
            <person name="Dini-Andreote F."/>
            <person name="Conti R."/>
            <person name="Araujo J.M."/>
            <person name="Araujo W.L."/>
        </authorList>
    </citation>
    <scope>NUCLEOTIDE SEQUENCE [LARGE SCALE GENOMIC DNA]</scope>
    <source>
        <strain evidence="1 2">SR1.6/6</strain>
    </source>
</reference>
<dbReference type="KEGG" id="mmes:MMSR116_14015"/>
<dbReference type="EMBL" id="CP043538">
    <property type="protein sequence ID" value="QGY06182.1"/>
    <property type="molecule type" value="Genomic_DNA"/>
</dbReference>
<reference evidence="1 2" key="2">
    <citation type="journal article" date="2013" name="Genome Announc.">
        <title>Draft Genome Sequence of Methylobacterium mesophilicum Strain SR1.6/6, Isolated from Citrus sinensis.</title>
        <authorList>
            <person name="Marinho Almeida D."/>
            <person name="Dini-Andreote F."/>
            <person name="Camargo Neves A.A."/>
            <person name="Juca Ramos R.T."/>
            <person name="Andreote F.D."/>
            <person name="Carneiro A.R."/>
            <person name="Oliveira de Souza Lima A."/>
            <person name="Caracciolo Gomes de Sa P.H."/>
            <person name="Ribeiro Barbosa M.S."/>
            <person name="Araujo W.L."/>
            <person name="Silva A."/>
        </authorList>
    </citation>
    <scope>NUCLEOTIDE SEQUENCE [LARGE SCALE GENOMIC DNA]</scope>
    <source>
        <strain evidence="1 2">SR1.6/6</strain>
    </source>
</reference>